<dbReference type="GO" id="GO:0016491">
    <property type="term" value="F:oxidoreductase activity"/>
    <property type="evidence" value="ECO:0007669"/>
    <property type="project" value="TreeGrafter"/>
</dbReference>
<dbReference type="GO" id="GO:0005737">
    <property type="term" value="C:cytoplasm"/>
    <property type="evidence" value="ECO:0007669"/>
    <property type="project" value="TreeGrafter"/>
</dbReference>
<reference evidence="1 2" key="1">
    <citation type="submission" date="2013-10" db="EMBL/GenBank/DDBJ databases">
        <authorList>
            <person name="Ichikawa N."/>
            <person name="Kimura A."/>
            <person name="Ohji S."/>
            <person name="Hosoyama A."/>
            <person name="Fujita N."/>
        </authorList>
    </citation>
    <scope>NUCLEOTIDE SEQUENCE [LARGE SCALE GENOMIC DNA]</scope>
    <source>
        <strain evidence="1 2">NBRC 102217</strain>
    </source>
</reference>
<dbReference type="PRINTS" id="PR00081">
    <property type="entry name" value="GDHRDH"/>
</dbReference>
<dbReference type="InterPro" id="IPR051468">
    <property type="entry name" value="Fungal_SecMetab_SDRs"/>
</dbReference>
<dbReference type="Pfam" id="PF00106">
    <property type="entry name" value="adh_short"/>
    <property type="match status" value="1"/>
</dbReference>
<sequence length="239" mass="26732">MNILIIGASGGIGTAIIKQAQRAFPTANLYATYRSSKPQIQIEAPLNNIIWFKVDASLDEDIKHLSEEIEHLDILINAVGFLHAPGQRPEKSISEFTVEQFNRNLTSNTLPTLLLGKHFSTHLKGKKNTYFVALSARIGSIEDNHIGGWISYRCSKAALNMAIKTISIEWQVKLPNCCVFAFHPGTTDTSLSQPFQKNVPQDKLFTTDYVSQQLFKLINTVQAKDTGKFYSFTGDEIPW</sequence>
<protein>
    <submittedName>
        <fullName evidence="1">Putative oxidoreductase</fullName>
    </submittedName>
</protein>
<reference evidence="1 2" key="2">
    <citation type="submission" date="2013-11" db="EMBL/GenBank/DDBJ databases">
        <title>Whole genome shotgun sequence of Vibrio halioticoli NBRC 102217.</title>
        <authorList>
            <person name="Isaki S."/>
            <person name="Kimura A."/>
            <person name="Ohji S."/>
            <person name="Hosoyama A."/>
            <person name="Fujita N."/>
            <person name="Hashimoto M."/>
            <person name="Hosoyama Y."/>
            <person name="Yamazoe A."/>
        </authorList>
    </citation>
    <scope>NUCLEOTIDE SEQUENCE [LARGE SCALE GENOMIC DNA]</scope>
    <source>
        <strain evidence="1 2">NBRC 102217</strain>
    </source>
</reference>
<dbReference type="Gene3D" id="3.40.50.720">
    <property type="entry name" value="NAD(P)-binding Rossmann-like Domain"/>
    <property type="match status" value="1"/>
</dbReference>
<proteinExistence type="predicted"/>
<dbReference type="RefSeq" id="WP_023404001.1">
    <property type="nucleotide sequence ID" value="NZ_BAUJ01000024.1"/>
</dbReference>
<keyword evidence="2" id="KW-1185">Reference proteome</keyword>
<dbReference type="Proteomes" id="UP000017800">
    <property type="component" value="Unassembled WGS sequence"/>
</dbReference>
<accession>V5FL68</accession>
<dbReference type="PANTHER" id="PTHR43544:SF12">
    <property type="entry name" value="NAD(P)-BINDING ROSSMANN-FOLD SUPERFAMILY PROTEIN"/>
    <property type="match status" value="1"/>
</dbReference>
<dbReference type="PANTHER" id="PTHR43544">
    <property type="entry name" value="SHORT-CHAIN DEHYDROGENASE/REDUCTASE"/>
    <property type="match status" value="1"/>
</dbReference>
<organism evidence="1 2">
    <name type="scientific">Vibrio halioticoli NBRC 102217</name>
    <dbReference type="NCBI Taxonomy" id="1219072"/>
    <lineage>
        <taxon>Bacteria</taxon>
        <taxon>Pseudomonadati</taxon>
        <taxon>Pseudomonadota</taxon>
        <taxon>Gammaproteobacteria</taxon>
        <taxon>Vibrionales</taxon>
        <taxon>Vibrionaceae</taxon>
        <taxon>Vibrio</taxon>
    </lineage>
</organism>
<evidence type="ECO:0000313" key="2">
    <source>
        <dbReference type="Proteomes" id="UP000017800"/>
    </source>
</evidence>
<dbReference type="SUPFAM" id="SSF51735">
    <property type="entry name" value="NAD(P)-binding Rossmann-fold domains"/>
    <property type="match status" value="1"/>
</dbReference>
<dbReference type="InterPro" id="IPR036291">
    <property type="entry name" value="NAD(P)-bd_dom_sf"/>
</dbReference>
<dbReference type="AlphaFoldDB" id="V5FL68"/>
<dbReference type="InterPro" id="IPR002347">
    <property type="entry name" value="SDR_fam"/>
</dbReference>
<dbReference type="OrthoDB" id="9785826at2"/>
<dbReference type="EMBL" id="BAUJ01000024">
    <property type="protein sequence ID" value="GAD89637.1"/>
    <property type="molecule type" value="Genomic_DNA"/>
</dbReference>
<dbReference type="eggNOG" id="COG1028">
    <property type="taxonomic scope" value="Bacteria"/>
</dbReference>
<evidence type="ECO:0000313" key="1">
    <source>
        <dbReference type="EMBL" id="GAD89637.1"/>
    </source>
</evidence>
<name>V5FL68_9VIBR</name>
<gene>
    <name evidence="1" type="ORF">VHA01S_024_00310</name>
</gene>
<comment type="caution">
    <text evidence="1">The sequence shown here is derived from an EMBL/GenBank/DDBJ whole genome shotgun (WGS) entry which is preliminary data.</text>
</comment>